<dbReference type="Proteomes" id="UP000243535">
    <property type="component" value="Unassembled WGS sequence"/>
</dbReference>
<dbReference type="OrthoDB" id="9770040at2"/>
<dbReference type="Pfam" id="PF05940">
    <property type="entry name" value="NnrS"/>
    <property type="match status" value="1"/>
</dbReference>
<evidence type="ECO:0000313" key="3">
    <source>
        <dbReference type="Proteomes" id="UP000243535"/>
    </source>
</evidence>
<feature type="transmembrane region" description="Helical" evidence="1">
    <location>
        <begin position="357"/>
        <end position="378"/>
    </location>
</feature>
<feature type="transmembrane region" description="Helical" evidence="1">
    <location>
        <begin position="300"/>
        <end position="321"/>
    </location>
</feature>
<dbReference type="STRING" id="375574.GCA_001418035_00906"/>
<feature type="transmembrane region" description="Helical" evidence="1">
    <location>
        <begin position="268"/>
        <end position="288"/>
    </location>
</feature>
<dbReference type="RefSeq" id="WP_072242825.1">
    <property type="nucleotide sequence ID" value="NZ_CYHA01000002.1"/>
</dbReference>
<protein>
    <submittedName>
        <fullName evidence="2">Uncharacterized protein involved in response to NO</fullName>
    </submittedName>
</protein>
<feature type="transmembrane region" description="Helical" evidence="1">
    <location>
        <begin position="149"/>
        <end position="170"/>
    </location>
</feature>
<gene>
    <name evidence="2" type="ORF">Ga0061063_1113</name>
</gene>
<feature type="transmembrane region" description="Helical" evidence="1">
    <location>
        <begin position="86"/>
        <end position="109"/>
    </location>
</feature>
<feature type="transmembrane region" description="Helical" evidence="1">
    <location>
        <begin position="182"/>
        <end position="200"/>
    </location>
</feature>
<proteinExistence type="predicted"/>
<sequence>MNSATLPLLRAPHRLAFLPGLLAGALLLLAWLGELVMRQAAVGHALAVPPTLAHGFLMLYGIFPFFMAGFVLTAGPRWLSVDGPRLAEAAPVPALMTLGLSLWLAGLWFGQPWLLTGTLLYMAGLGWLALLLIHLIRRSQVDDTLHARLVALAFLVGLVGLACAAYWLATGDARGWLWMRDLALWGCLLPVFVTVSHRMIPFFTASALPGRAAWRPRSWLFATLGGLWLHGLLSIVGWSTLLPDAVLTVLSACALWRWHLKASLTVPLLAMLHLAFAWLPVAFFLYVLHGLTGLSTLAPLHALTTGFCLTMLLGFASRVMLGHSGQPLTASPGLRRLYTLAQVLALVRVAADLVPAAFTPWLYLIAAAGWLVVFAGWARRFVPVLLRPRADGKPG</sequence>
<name>A0A0K6GUI4_9NEIS</name>
<evidence type="ECO:0000256" key="1">
    <source>
        <dbReference type="SAM" id="Phobius"/>
    </source>
</evidence>
<dbReference type="EMBL" id="CYHA01000002">
    <property type="protein sequence ID" value="CUA82248.1"/>
    <property type="molecule type" value="Genomic_DNA"/>
</dbReference>
<reference evidence="3" key="1">
    <citation type="submission" date="2015-08" db="EMBL/GenBank/DDBJ databases">
        <authorList>
            <person name="Varghese N."/>
        </authorList>
    </citation>
    <scope>NUCLEOTIDE SEQUENCE [LARGE SCALE GENOMIC DNA]</scope>
    <source>
        <strain evidence="3">DSM 17901</strain>
    </source>
</reference>
<accession>A0A0K6GUI4</accession>
<dbReference type="InterPro" id="IPR010266">
    <property type="entry name" value="NnrS"/>
</dbReference>
<evidence type="ECO:0000313" key="2">
    <source>
        <dbReference type="EMBL" id="CUA82248.1"/>
    </source>
</evidence>
<keyword evidence="1" id="KW-0472">Membrane</keyword>
<keyword evidence="1" id="KW-1133">Transmembrane helix</keyword>
<keyword evidence="1" id="KW-0812">Transmembrane</keyword>
<keyword evidence="3" id="KW-1185">Reference proteome</keyword>
<organism evidence="2 3">
    <name type="scientific">Gulbenkiania indica</name>
    <dbReference type="NCBI Taxonomy" id="375574"/>
    <lineage>
        <taxon>Bacteria</taxon>
        <taxon>Pseudomonadati</taxon>
        <taxon>Pseudomonadota</taxon>
        <taxon>Betaproteobacteria</taxon>
        <taxon>Neisseriales</taxon>
        <taxon>Chromobacteriaceae</taxon>
        <taxon>Gulbenkiania</taxon>
    </lineage>
</organism>
<feature type="transmembrane region" description="Helical" evidence="1">
    <location>
        <begin position="55"/>
        <end position="74"/>
    </location>
</feature>
<feature type="transmembrane region" description="Helical" evidence="1">
    <location>
        <begin position="115"/>
        <end position="137"/>
    </location>
</feature>
<dbReference type="AlphaFoldDB" id="A0A0K6GUI4"/>